<evidence type="ECO:0000256" key="4">
    <source>
        <dbReference type="ARBA" id="ARBA00022490"/>
    </source>
</evidence>
<gene>
    <name evidence="6" type="primary">106093686</name>
</gene>
<dbReference type="OrthoDB" id="409897at2759"/>
<dbReference type="GO" id="GO:0021952">
    <property type="term" value="P:central nervous system projection neuron axonogenesis"/>
    <property type="evidence" value="ECO:0007669"/>
    <property type="project" value="TreeGrafter"/>
</dbReference>
<keyword evidence="5" id="KW-0206">Cytoskeleton</keyword>
<dbReference type="STRING" id="35570.A0A1I8NVE0"/>
<accession>A0A1I8NVE0</accession>
<keyword evidence="7" id="KW-1185">Reference proteome</keyword>
<dbReference type="InterPro" id="IPR022083">
    <property type="entry name" value="KBP"/>
</dbReference>
<dbReference type="KEGG" id="scac:106093686"/>
<sequence>MIPQRDLDRFKEIFKKGKLLLFDLSENAAANRRASIPKFMQLKEEVEKGISCSQGQNTMHQLLLAFTLRYLGYAYLACREANKAEATSKECIELMKSKNIEMDSIIPYVQSMIDLIINYNERKMYKKSIDYLTKAEGVCKKFEEGNYNPLTINEILDGCTESQSGQGRTEFNRLYTDCTDYLALTYRALDNWKKYFEYSYVSLKRSSKVRPYDDCLLAKKCTKFSDYFIKQNMFGEARRYLAAATYFITEYKEKNASFLLDTSKETELKKTLAKLGMGWGKYGLSLLLASMERGKRGDDYNFAENFKALKIEQDMPFLFPDLQLDSYEKDIQTDYCRSFKDAKRIYLHLIKWLAIPKEFYRPKDLQVYADVMKDFARLYHYVAYFEENPSNKFKMHKLRCKYLEEILKLIDSIIFLPISRECWTEAGFSYLERLQIIKQSLIGKEITSEDVNKIHVLALKGMKHFQNIISSYRHKESDLWIPNMTENDKKYLMISLSNMAQLHSAIISSDEPDHLSKCLYYHRTFILECSCDKQLSIELAEQIAHSKKEIYRLEKKYAL</sequence>
<dbReference type="EnsemblMetazoa" id="SCAU002360-RA">
    <property type="protein sequence ID" value="SCAU002360-PA"/>
    <property type="gene ID" value="SCAU002360"/>
</dbReference>
<evidence type="ECO:0000256" key="1">
    <source>
        <dbReference type="ARBA" id="ARBA00004245"/>
    </source>
</evidence>
<proteinExistence type="inferred from homology"/>
<dbReference type="Pfam" id="PF12309">
    <property type="entry name" value="KBP_C"/>
    <property type="match status" value="1"/>
</dbReference>
<dbReference type="GO" id="GO:0005856">
    <property type="term" value="C:cytoskeleton"/>
    <property type="evidence" value="ECO:0007669"/>
    <property type="project" value="UniProtKB-SubCell"/>
</dbReference>
<dbReference type="PANTHER" id="PTHR46321:SF1">
    <property type="entry name" value="KIF-BINDING PROTEIN"/>
    <property type="match status" value="1"/>
</dbReference>
<evidence type="ECO:0000313" key="7">
    <source>
        <dbReference type="Proteomes" id="UP000095300"/>
    </source>
</evidence>
<dbReference type="AlphaFoldDB" id="A0A1I8NVE0"/>
<evidence type="ECO:0000256" key="2">
    <source>
        <dbReference type="ARBA" id="ARBA00010305"/>
    </source>
</evidence>
<organism evidence="6 7">
    <name type="scientific">Stomoxys calcitrans</name>
    <name type="common">Stable fly</name>
    <name type="synonym">Conops calcitrans</name>
    <dbReference type="NCBI Taxonomy" id="35570"/>
    <lineage>
        <taxon>Eukaryota</taxon>
        <taxon>Metazoa</taxon>
        <taxon>Ecdysozoa</taxon>
        <taxon>Arthropoda</taxon>
        <taxon>Hexapoda</taxon>
        <taxon>Insecta</taxon>
        <taxon>Pterygota</taxon>
        <taxon>Neoptera</taxon>
        <taxon>Endopterygota</taxon>
        <taxon>Diptera</taxon>
        <taxon>Brachycera</taxon>
        <taxon>Muscomorpha</taxon>
        <taxon>Muscoidea</taxon>
        <taxon>Muscidae</taxon>
        <taxon>Stomoxys</taxon>
    </lineage>
</organism>
<comment type="subcellular location">
    <subcellularLocation>
        <location evidence="1">Cytoplasm</location>
        <location evidence="1">Cytoskeleton</location>
    </subcellularLocation>
</comment>
<dbReference type="GO" id="GO:0000226">
    <property type="term" value="P:microtubule cytoskeleton organization"/>
    <property type="evidence" value="ECO:0007669"/>
    <property type="project" value="TreeGrafter"/>
</dbReference>
<comment type="similarity">
    <text evidence="2">Belongs to the KIF-binding protein family.</text>
</comment>
<dbReference type="VEuPathDB" id="VectorBase:SCAU002360"/>
<evidence type="ECO:0000313" key="6">
    <source>
        <dbReference type="EnsemblMetazoa" id="SCAU002360-PA"/>
    </source>
</evidence>
<name>A0A1I8NVE0_STOCA</name>
<evidence type="ECO:0000256" key="3">
    <source>
        <dbReference type="ARBA" id="ARBA00016840"/>
    </source>
</evidence>
<protein>
    <recommendedName>
        <fullName evidence="3">KIF-binding protein</fullName>
    </recommendedName>
</protein>
<keyword evidence="4" id="KW-0963">Cytoplasm</keyword>
<evidence type="ECO:0000256" key="5">
    <source>
        <dbReference type="ARBA" id="ARBA00023212"/>
    </source>
</evidence>
<dbReference type="PANTHER" id="PTHR46321">
    <property type="entry name" value="KIF1-BINDING PROTEIN"/>
    <property type="match status" value="1"/>
</dbReference>
<dbReference type="Proteomes" id="UP000095300">
    <property type="component" value="Unassembled WGS sequence"/>
</dbReference>
<dbReference type="GO" id="GO:1990535">
    <property type="term" value="P:neuron projection maintenance"/>
    <property type="evidence" value="ECO:0007669"/>
    <property type="project" value="TreeGrafter"/>
</dbReference>
<reference evidence="6" key="1">
    <citation type="submission" date="2020-05" db="UniProtKB">
        <authorList>
            <consortium name="EnsemblMetazoa"/>
        </authorList>
    </citation>
    <scope>IDENTIFICATION</scope>
    <source>
        <strain evidence="6">USDA</strain>
    </source>
</reference>